<proteinExistence type="predicted"/>
<accession>A0ACC2V6S5</accession>
<keyword evidence="2" id="KW-1185">Reference proteome</keyword>
<name>A0ACC2V6S5_9TREE</name>
<evidence type="ECO:0000313" key="1">
    <source>
        <dbReference type="EMBL" id="KAJ9094972.1"/>
    </source>
</evidence>
<gene>
    <name evidence="1" type="ORF">QFC21_005765</name>
</gene>
<protein>
    <submittedName>
        <fullName evidence="1">Uncharacterized protein</fullName>
    </submittedName>
</protein>
<dbReference type="Proteomes" id="UP001227268">
    <property type="component" value="Unassembled WGS sequence"/>
</dbReference>
<sequence length="501" mass="55768">MPVIHHNLIGWSNLPGHISPYWTAVVLISCYATVRLVQTLATAFFSPLAKVPGPLLNSLTEWPLKLQTLAGRRIYYVDDLHKRYGPIVRIAPNELAVNELASVKEVHRIGSGFGKSEWYPIISGESPINAGMFSQRDPKKHAIRRKLFSQPFSKAGIQEWEEMLKEKVNMAVAGMGKMAARGDGVADVLEWWTFMTTDVIAELGFGENFHALETGKPSQYTKDLLKTFILSGLRANFPFLFNLAKYLPIPPLQHVVGAFRRLEVYGEQAIAKYRHMEKNGGCRKTLFTNMAEGAIDDKAIAREAQNLIIAGTDTTSVTLTYLVWAVASHPKVKAKLLEEIRQKIHSDTFRTADTEELPYLQAVIQETLRLYGAAPGGLPRVAPAGGRVLSEVFVPEGTVVTTQAYSLHRDANIYADSHSFKPERWFSSTQAMKDAFMPFGGGTRVCIGVHLAKFEIALGAITFFLAYPNAQVAPQTTLEDMEFENFFLIAPKSHKCLIKLN</sequence>
<reference evidence="1" key="1">
    <citation type="submission" date="2023-04" db="EMBL/GenBank/DDBJ databases">
        <title>Draft Genome sequencing of Naganishia species isolated from polar environments using Oxford Nanopore Technology.</title>
        <authorList>
            <person name="Leo P."/>
            <person name="Venkateswaran K."/>
        </authorList>
    </citation>
    <scope>NUCLEOTIDE SEQUENCE</scope>
    <source>
        <strain evidence="1">MNA-CCFEE 5423</strain>
    </source>
</reference>
<evidence type="ECO:0000313" key="2">
    <source>
        <dbReference type="Proteomes" id="UP001227268"/>
    </source>
</evidence>
<comment type="caution">
    <text evidence="1">The sequence shown here is derived from an EMBL/GenBank/DDBJ whole genome shotgun (WGS) entry which is preliminary data.</text>
</comment>
<organism evidence="1 2">
    <name type="scientific">Naganishia friedmannii</name>
    <dbReference type="NCBI Taxonomy" id="89922"/>
    <lineage>
        <taxon>Eukaryota</taxon>
        <taxon>Fungi</taxon>
        <taxon>Dikarya</taxon>
        <taxon>Basidiomycota</taxon>
        <taxon>Agaricomycotina</taxon>
        <taxon>Tremellomycetes</taxon>
        <taxon>Filobasidiales</taxon>
        <taxon>Filobasidiaceae</taxon>
        <taxon>Naganishia</taxon>
    </lineage>
</organism>
<dbReference type="EMBL" id="JASBWT010000023">
    <property type="protein sequence ID" value="KAJ9094972.1"/>
    <property type="molecule type" value="Genomic_DNA"/>
</dbReference>